<keyword evidence="3" id="KW-0804">Transcription</keyword>
<feature type="region of interest" description="Disordered" evidence="5">
    <location>
        <begin position="462"/>
        <end position="486"/>
    </location>
</feature>
<gene>
    <name evidence="7" type="ORF">B2J93_3921</name>
</gene>
<reference evidence="7 8" key="1">
    <citation type="submission" date="2017-04" db="EMBL/GenBank/DDBJ databases">
        <title>Draft genome sequence of Marssonina coronaria NL1: causal agent of apple blotch.</title>
        <authorList>
            <person name="Cheng Q."/>
        </authorList>
    </citation>
    <scope>NUCLEOTIDE SEQUENCE [LARGE SCALE GENOMIC DNA]</scope>
    <source>
        <strain evidence="7 8">NL1</strain>
    </source>
</reference>
<dbReference type="PROSITE" id="PS51360">
    <property type="entry name" value="PLUS3"/>
    <property type="match status" value="1"/>
</dbReference>
<dbReference type="GO" id="GO:0016593">
    <property type="term" value="C:Cdc73/Paf1 complex"/>
    <property type="evidence" value="ECO:0007669"/>
    <property type="project" value="TreeGrafter"/>
</dbReference>
<dbReference type="Proteomes" id="UP000242519">
    <property type="component" value="Unassembled WGS sequence"/>
</dbReference>
<dbReference type="GO" id="GO:1990269">
    <property type="term" value="F:RNA polymerase II C-terminal domain phosphoserine binding"/>
    <property type="evidence" value="ECO:0007669"/>
    <property type="project" value="TreeGrafter"/>
</dbReference>
<evidence type="ECO:0000256" key="1">
    <source>
        <dbReference type="ARBA" id="ARBA00004123"/>
    </source>
</evidence>
<evidence type="ECO:0000313" key="8">
    <source>
        <dbReference type="Proteomes" id="UP000242519"/>
    </source>
</evidence>
<evidence type="ECO:0000259" key="6">
    <source>
        <dbReference type="PROSITE" id="PS51360"/>
    </source>
</evidence>
<feature type="region of interest" description="Disordered" evidence="5">
    <location>
        <begin position="129"/>
        <end position="265"/>
    </location>
</feature>
<keyword evidence="8" id="KW-1185">Reference proteome</keyword>
<dbReference type="STRING" id="503106.A0A218YX37"/>
<comment type="subcellular location">
    <subcellularLocation>
        <location evidence="1">Nucleus</location>
    </subcellularLocation>
</comment>
<evidence type="ECO:0000256" key="2">
    <source>
        <dbReference type="ARBA" id="ARBA00023015"/>
    </source>
</evidence>
<proteinExistence type="predicted"/>
<feature type="domain" description="Plus3" evidence="6">
    <location>
        <begin position="264"/>
        <end position="401"/>
    </location>
</feature>
<dbReference type="Gene3D" id="3.90.70.200">
    <property type="entry name" value="Plus-3 domain"/>
    <property type="match status" value="1"/>
</dbReference>
<protein>
    <recommendedName>
        <fullName evidence="6">Plus3 domain-containing protein</fullName>
    </recommendedName>
</protein>
<dbReference type="InterPro" id="IPR036128">
    <property type="entry name" value="Plus3-like_sf"/>
</dbReference>
<dbReference type="OrthoDB" id="166375at2759"/>
<sequence length="616" mass="68673">MASSDIDDFEDELLALAGDGSSGEEDNGPANKSKSNSGSPAQRGSGKSTSKKGKKTSRTQNDSEEEGEASSRHSSPDSLQSAPMDESDSESDSGPTFHDDGDRYPLEGKFMNSSDKAAIMAMSEIEREQKLAERAQEVERDRQNRALRQLLKSRENETKKQDKKRKAGAADLQDDQRKTARQRTKLGGGKVGEASTGIDSLKRARAEKNDRQRRREEDKERNKGHSTARDSYSDVDADGDSEVEWDDKPKNKKSKSPDVRDAQPAELVDVQRVRVGRSSFAQVCFYPGFDEAITGTYVRISVGLDEKTGSNIYRMGLIKGFVEDRPYAVENANGKLFKTTQYVRAAHGKSERNWPFISCSDSPFTEAEWNRYQQTCKVEGVRLPTKPELIQKIQDINGLIHRSWTEAELQEKLTKSGALLQKFLPIERNRLNGLIKEARANGNQVKEDQYQKELEALEGPKLAYSTSLKPSPRKSATAPGQSQQERLAILNRQNRAKNAEEVRQAQINERRAARRIEAAVARGEEVVEDHSRRLKTRAKFKHDVADAYGANTEERSGTNTPAINTPNIAAKTPITSIPSLVKLQSERKGIPTLRRPLMDDEIIGSIDLGIDLDLEI</sequence>
<feature type="compositionally biased region" description="Basic and acidic residues" evidence="5">
    <location>
        <begin position="97"/>
        <end position="106"/>
    </location>
</feature>
<name>A0A218YX37_9HELO</name>
<dbReference type="EMBL" id="MZNU01000326">
    <property type="protein sequence ID" value="OWP00371.1"/>
    <property type="molecule type" value="Genomic_DNA"/>
</dbReference>
<feature type="compositionally biased region" description="Polar residues" evidence="5">
    <location>
        <begin position="30"/>
        <end position="42"/>
    </location>
</feature>
<keyword evidence="4" id="KW-0539">Nucleus</keyword>
<evidence type="ECO:0000256" key="3">
    <source>
        <dbReference type="ARBA" id="ARBA00023163"/>
    </source>
</evidence>
<comment type="caution">
    <text evidence="7">The sequence shown here is derived from an EMBL/GenBank/DDBJ whole genome shotgun (WGS) entry which is preliminary data.</text>
</comment>
<organism evidence="7 8">
    <name type="scientific">Diplocarpon coronariae</name>
    <dbReference type="NCBI Taxonomy" id="2795749"/>
    <lineage>
        <taxon>Eukaryota</taxon>
        <taxon>Fungi</taxon>
        <taxon>Dikarya</taxon>
        <taxon>Ascomycota</taxon>
        <taxon>Pezizomycotina</taxon>
        <taxon>Leotiomycetes</taxon>
        <taxon>Helotiales</taxon>
        <taxon>Drepanopezizaceae</taxon>
        <taxon>Diplocarpon</taxon>
    </lineage>
</organism>
<dbReference type="InterPro" id="IPR004343">
    <property type="entry name" value="Plus-3_dom"/>
</dbReference>
<dbReference type="PANTHER" id="PTHR13115:SF8">
    <property type="entry name" value="RNA POLYMERASE-ASSOCIATED PROTEIN RTF1 HOMOLOG"/>
    <property type="match status" value="1"/>
</dbReference>
<dbReference type="AlphaFoldDB" id="A0A218YX37"/>
<feature type="compositionally biased region" description="Basic and acidic residues" evidence="5">
    <location>
        <begin position="129"/>
        <end position="144"/>
    </location>
</feature>
<dbReference type="FunFam" id="3.90.70.200:FF:000005">
    <property type="entry name" value="Related to Pol II transcription elongation factor"/>
    <property type="match status" value="1"/>
</dbReference>
<dbReference type="FunCoup" id="A0A218YX37">
    <property type="interactions" value="322"/>
</dbReference>
<dbReference type="InParanoid" id="A0A218YX37"/>
<feature type="region of interest" description="Disordered" evidence="5">
    <location>
        <begin position="1"/>
        <end position="111"/>
    </location>
</feature>
<evidence type="ECO:0000313" key="7">
    <source>
        <dbReference type="EMBL" id="OWP00371.1"/>
    </source>
</evidence>
<evidence type="ECO:0000256" key="4">
    <source>
        <dbReference type="ARBA" id="ARBA00023242"/>
    </source>
</evidence>
<dbReference type="SMART" id="SM00719">
    <property type="entry name" value="Plus3"/>
    <property type="match status" value="1"/>
</dbReference>
<feature type="compositionally biased region" description="Acidic residues" evidence="5">
    <location>
        <begin position="1"/>
        <end position="13"/>
    </location>
</feature>
<dbReference type="SUPFAM" id="SSF159042">
    <property type="entry name" value="Plus3-like"/>
    <property type="match status" value="1"/>
</dbReference>
<feature type="compositionally biased region" description="Acidic residues" evidence="5">
    <location>
        <begin position="233"/>
        <end position="245"/>
    </location>
</feature>
<feature type="compositionally biased region" description="Basic and acidic residues" evidence="5">
    <location>
        <begin position="200"/>
        <end position="232"/>
    </location>
</feature>
<keyword evidence="2" id="KW-0805">Transcription regulation</keyword>
<dbReference type="PANTHER" id="PTHR13115">
    <property type="entry name" value="RNA POLYMERASE-ASSOCIATED PROTEIN RTF1 HOMOLOG"/>
    <property type="match status" value="1"/>
</dbReference>
<dbReference type="GO" id="GO:0003677">
    <property type="term" value="F:DNA binding"/>
    <property type="evidence" value="ECO:0007669"/>
    <property type="project" value="InterPro"/>
</dbReference>
<evidence type="ECO:0000256" key="5">
    <source>
        <dbReference type="SAM" id="MobiDB-lite"/>
    </source>
</evidence>
<accession>A0A218YX37</accession>
<dbReference type="Pfam" id="PF03126">
    <property type="entry name" value="Plus-3"/>
    <property type="match status" value="1"/>
</dbReference>